<dbReference type="GO" id="GO:0000272">
    <property type="term" value="P:polysaccharide catabolic process"/>
    <property type="evidence" value="ECO:0007669"/>
    <property type="project" value="UniProtKB-KW"/>
</dbReference>
<evidence type="ECO:0000256" key="1">
    <source>
        <dbReference type="ARBA" id="ARBA00000822"/>
    </source>
</evidence>
<dbReference type="EMBL" id="PSQE01000002">
    <property type="protein sequence ID" value="RHN73591.1"/>
    <property type="molecule type" value="Genomic_DNA"/>
</dbReference>
<keyword evidence="7" id="KW-0146">Chitin degradation</keyword>
<evidence type="ECO:0000256" key="3">
    <source>
        <dbReference type="ARBA" id="ARBA00009121"/>
    </source>
</evidence>
<dbReference type="Gramene" id="rna9418">
    <property type="protein sequence ID" value="RHN73591.1"/>
    <property type="gene ID" value="gene9418"/>
</dbReference>
<name>A0A072V7A7_MEDTR</name>
<dbReference type="FunFam" id="3.20.20.80:FF:000015">
    <property type="entry name" value="Acidic endochitinase SE2"/>
    <property type="match status" value="1"/>
</dbReference>
<keyword evidence="9" id="KW-0119">Carbohydrate metabolism</keyword>
<dbReference type="PANTHER" id="PTHR45708">
    <property type="entry name" value="ENDOCHITINASE"/>
    <property type="match status" value="1"/>
</dbReference>
<dbReference type="KEGG" id="mtr:25486449"/>
<protein>
    <recommendedName>
        <fullName evidence="12">Acidic endochitinase</fullName>
        <ecNumber evidence="4">3.2.1.14</ecNumber>
    </recommendedName>
</protein>
<evidence type="ECO:0000256" key="13">
    <source>
        <dbReference type="RuleBase" id="RU000489"/>
    </source>
</evidence>
<evidence type="ECO:0000313" key="18">
    <source>
        <dbReference type="EnsemblPlants" id="KEH37516"/>
    </source>
</evidence>
<sequence length="329" mass="36178">MDTKRQALLLLLVLTIFPFTIKASSSGGIAIYWGQNLGDGTLTSTCDTGNYEIVLLAFLNVFGGGRVPSWNFAGHCGDWSPCTKLEPEIKHCQQKGIKVLLSLGGASGSYSLSSPDDAKNVADYLYTNFLSGQFGPLGSVTLDGIDFDIEGGSNLYWDDLARNLDNLRQQNRYFYLASAPQCFMPDYYLDKAIKTGLFDYVLVQFYNNPPCQYDLINSDATLLLQSWNAWTSLALPNNTVFMGLPAAPNAAPSGGYIPPNDLISKVLPFIKPTSNYGGIMLWDRFHDVGNDYSNQIKEYVKRSILRFVTQVSEAIVGSISAALNSMFPN</sequence>
<evidence type="ECO:0000256" key="6">
    <source>
        <dbReference type="ARBA" id="ARBA00022801"/>
    </source>
</evidence>
<reference evidence="18" key="3">
    <citation type="submission" date="2015-04" db="UniProtKB">
        <authorList>
            <consortium name="EnsemblPlants"/>
        </authorList>
    </citation>
    <scope>IDENTIFICATION</scope>
    <source>
        <strain evidence="18">cv. Jemalong A17</strain>
    </source>
</reference>
<keyword evidence="6 13" id="KW-0378">Hydrolase</keyword>
<reference evidence="20" key="4">
    <citation type="journal article" date="2018" name="Nat. Plants">
        <title>Whole-genome landscape of Medicago truncatula symbiotic genes.</title>
        <authorList>
            <person name="Pecrix Y."/>
            <person name="Staton S.E."/>
            <person name="Sallet E."/>
            <person name="Lelandais-Briere C."/>
            <person name="Moreau S."/>
            <person name="Carrere S."/>
            <person name="Blein T."/>
            <person name="Jardinaud M.F."/>
            <person name="Latrasse D."/>
            <person name="Zouine M."/>
            <person name="Zahm M."/>
            <person name="Kreplak J."/>
            <person name="Mayjonade B."/>
            <person name="Satge C."/>
            <person name="Perez M."/>
            <person name="Cauet S."/>
            <person name="Marande W."/>
            <person name="Chantry-Darmon C."/>
            <person name="Lopez-Roques C."/>
            <person name="Bouchez O."/>
            <person name="Berard A."/>
            <person name="Debelle F."/>
            <person name="Munos S."/>
            <person name="Bendahmane A."/>
            <person name="Berges H."/>
            <person name="Niebel A."/>
            <person name="Buitink J."/>
            <person name="Frugier F."/>
            <person name="Benhamed M."/>
            <person name="Crespi M."/>
            <person name="Gouzy J."/>
            <person name="Gamas P."/>
        </authorList>
    </citation>
    <scope>NUCLEOTIDE SEQUENCE [LARGE SCALE GENOMIC DNA]</scope>
    <source>
        <strain evidence="20">cv. Jemalong A17</strain>
    </source>
</reference>
<keyword evidence="10 13" id="KW-0326">Glycosidase</keyword>
<comment type="subcellular location">
    <subcellularLocation>
        <location evidence="2">Secreted</location>
        <location evidence="2">Extracellular space</location>
    </subcellularLocation>
</comment>
<feature type="chain" id="PRO_5014500360" description="Acidic endochitinase" evidence="14">
    <location>
        <begin position="24"/>
        <end position="329"/>
    </location>
</feature>
<dbReference type="PANTHER" id="PTHR45708:SF31">
    <property type="entry name" value="III ACIDIC ENDOCHITINASE, PUTATIVE-RELATED"/>
    <property type="match status" value="1"/>
</dbReference>
<evidence type="ECO:0000256" key="8">
    <source>
        <dbReference type="ARBA" id="ARBA00023157"/>
    </source>
</evidence>
<gene>
    <name evidence="18" type="primary">25486449</name>
    <name evidence="16" type="ordered locus">MTR_2g040830</name>
    <name evidence="17" type="ORF">MtrunA17_Chr2g0300141</name>
</gene>
<dbReference type="GO" id="GO:0050832">
    <property type="term" value="P:defense response to fungus"/>
    <property type="evidence" value="ECO:0000318"/>
    <property type="project" value="GO_Central"/>
</dbReference>
<evidence type="ECO:0000256" key="5">
    <source>
        <dbReference type="ARBA" id="ARBA00022525"/>
    </source>
</evidence>
<dbReference type="InterPro" id="IPR017853">
    <property type="entry name" value="GH"/>
</dbReference>
<dbReference type="InterPro" id="IPR001223">
    <property type="entry name" value="Glyco_hydro18_cat"/>
</dbReference>
<evidence type="ECO:0000256" key="2">
    <source>
        <dbReference type="ARBA" id="ARBA00004239"/>
    </source>
</evidence>
<dbReference type="HOGENOM" id="CLU_007818_0_1_1"/>
<organism evidence="16 19">
    <name type="scientific">Medicago truncatula</name>
    <name type="common">Barrel medic</name>
    <name type="synonym">Medicago tribuloides</name>
    <dbReference type="NCBI Taxonomy" id="3880"/>
    <lineage>
        <taxon>Eukaryota</taxon>
        <taxon>Viridiplantae</taxon>
        <taxon>Streptophyta</taxon>
        <taxon>Embryophyta</taxon>
        <taxon>Tracheophyta</taxon>
        <taxon>Spermatophyta</taxon>
        <taxon>Magnoliopsida</taxon>
        <taxon>eudicotyledons</taxon>
        <taxon>Gunneridae</taxon>
        <taxon>Pentapetalae</taxon>
        <taxon>rosids</taxon>
        <taxon>fabids</taxon>
        <taxon>Fabales</taxon>
        <taxon>Fabaceae</taxon>
        <taxon>Papilionoideae</taxon>
        <taxon>50 kb inversion clade</taxon>
        <taxon>NPAAA clade</taxon>
        <taxon>Hologalegina</taxon>
        <taxon>IRL clade</taxon>
        <taxon>Trifolieae</taxon>
        <taxon>Medicago</taxon>
    </lineage>
</organism>
<dbReference type="InterPro" id="IPR001579">
    <property type="entry name" value="Glyco_hydro_18_chit_AS"/>
</dbReference>
<comment type="similarity">
    <text evidence="3">Belongs to the glycosyl hydrolase 18 family. Chitinase class II subfamily.</text>
</comment>
<reference evidence="16 19" key="2">
    <citation type="journal article" date="2014" name="BMC Genomics">
        <title>An improved genome release (version Mt4.0) for the model legume Medicago truncatula.</title>
        <authorList>
            <person name="Tang H."/>
            <person name="Krishnakumar V."/>
            <person name="Bidwell S."/>
            <person name="Rosen B."/>
            <person name="Chan A."/>
            <person name="Zhou S."/>
            <person name="Gentzbittel L."/>
            <person name="Childs K.L."/>
            <person name="Yandell M."/>
            <person name="Gundlach H."/>
            <person name="Mayer K.F."/>
            <person name="Schwartz D.C."/>
            <person name="Town C.D."/>
        </authorList>
    </citation>
    <scope>GENOME REANNOTATION</scope>
    <source>
        <strain evidence="16">A17</strain>
        <strain evidence="18 19">cv. Jemalong A17</strain>
    </source>
</reference>
<evidence type="ECO:0000256" key="9">
    <source>
        <dbReference type="ARBA" id="ARBA00023277"/>
    </source>
</evidence>
<accession>A0A072V7A7</accession>
<evidence type="ECO:0000313" key="16">
    <source>
        <dbReference type="EMBL" id="KEH37516.1"/>
    </source>
</evidence>
<dbReference type="EMBL" id="CM001218">
    <property type="protein sequence ID" value="KEH37516.1"/>
    <property type="molecule type" value="Genomic_DNA"/>
</dbReference>
<dbReference type="STRING" id="3880.A0A072V7A7"/>
<dbReference type="PROSITE" id="PS01095">
    <property type="entry name" value="GH18_1"/>
    <property type="match status" value="1"/>
</dbReference>
<reference evidence="17" key="5">
    <citation type="journal article" date="2018" name="Nat. Plants">
        <title>Whole-genome landscape of Medicago truncatula symbiotic genes.</title>
        <authorList>
            <person name="Pecrix Y."/>
            <person name="Gamas P."/>
            <person name="Carrere S."/>
        </authorList>
    </citation>
    <scope>NUCLEOTIDE SEQUENCE</scope>
    <source>
        <tissue evidence="17">Leaves</tissue>
    </source>
</reference>
<evidence type="ECO:0000256" key="12">
    <source>
        <dbReference type="ARBA" id="ARBA00073139"/>
    </source>
</evidence>
<evidence type="ECO:0000256" key="4">
    <source>
        <dbReference type="ARBA" id="ARBA00012729"/>
    </source>
</evidence>
<dbReference type="SUPFAM" id="SSF51445">
    <property type="entry name" value="(Trans)glycosidases"/>
    <property type="match status" value="1"/>
</dbReference>
<dbReference type="PROSITE" id="PS51910">
    <property type="entry name" value="GH18_2"/>
    <property type="match status" value="1"/>
</dbReference>
<evidence type="ECO:0000313" key="20">
    <source>
        <dbReference type="Proteomes" id="UP000265566"/>
    </source>
</evidence>
<dbReference type="Gene3D" id="3.20.20.80">
    <property type="entry name" value="Glycosidases"/>
    <property type="match status" value="1"/>
</dbReference>
<feature type="signal peptide" evidence="14">
    <location>
        <begin position="1"/>
        <end position="23"/>
    </location>
</feature>
<evidence type="ECO:0000313" key="19">
    <source>
        <dbReference type="Proteomes" id="UP000002051"/>
    </source>
</evidence>
<dbReference type="CDD" id="cd02877">
    <property type="entry name" value="GH18_hevamine_XipI_class_III"/>
    <property type="match status" value="1"/>
</dbReference>
<evidence type="ECO:0000313" key="17">
    <source>
        <dbReference type="EMBL" id="RHN73591.1"/>
    </source>
</evidence>
<dbReference type="GO" id="GO:0005576">
    <property type="term" value="C:extracellular region"/>
    <property type="evidence" value="ECO:0000318"/>
    <property type="project" value="GO_Central"/>
</dbReference>
<evidence type="ECO:0000256" key="11">
    <source>
        <dbReference type="ARBA" id="ARBA00023326"/>
    </source>
</evidence>
<keyword evidence="14" id="KW-0732">Signal</keyword>
<dbReference type="Pfam" id="PF00704">
    <property type="entry name" value="Glyco_hydro_18"/>
    <property type="match status" value="1"/>
</dbReference>
<dbReference type="AlphaFoldDB" id="A0A072V7A7"/>
<comment type="catalytic activity">
    <reaction evidence="1">
        <text>Random endo-hydrolysis of N-acetyl-beta-D-glucosaminide (1-&gt;4)-beta-linkages in chitin and chitodextrins.</text>
        <dbReference type="EC" id="3.2.1.14"/>
    </reaction>
</comment>
<reference evidence="16 19" key="1">
    <citation type="journal article" date="2011" name="Nature">
        <title>The Medicago genome provides insight into the evolution of rhizobial symbioses.</title>
        <authorList>
            <person name="Young N.D."/>
            <person name="Debelle F."/>
            <person name="Oldroyd G.E."/>
            <person name="Geurts R."/>
            <person name="Cannon S.B."/>
            <person name="Udvardi M.K."/>
            <person name="Benedito V.A."/>
            <person name="Mayer K.F."/>
            <person name="Gouzy J."/>
            <person name="Schoof H."/>
            <person name="Van de Peer Y."/>
            <person name="Proost S."/>
            <person name="Cook D.R."/>
            <person name="Meyers B.C."/>
            <person name="Spannagl M."/>
            <person name="Cheung F."/>
            <person name="De Mita S."/>
            <person name="Krishnakumar V."/>
            <person name="Gundlach H."/>
            <person name="Zhou S."/>
            <person name="Mudge J."/>
            <person name="Bharti A.K."/>
            <person name="Murray J.D."/>
            <person name="Naoumkina M.A."/>
            <person name="Rosen B."/>
            <person name="Silverstein K.A."/>
            <person name="Tang H."/>
            <person name="Rombauts S."/>
            <person name="Zhao P.X."/>
            <person name="Zhou P."/>
            <person name="Barbe V."/>
            <person name="Bardou P."/>
            <person name="Bechner M."/>
            <person name="Bellec A."/>
            <person name="Berger A."/>
            <person name="Berges H."/>
            <person name="Bidwell S."/>
            <person name="Bisseling T."/>
            <person name="Choisne N."/>
            <person name="Couloux A."/>
            <person name="Denny R."/>
            <person name="Deshpande S."/>
            <person name="Dai X."/>
            <person name="Doyle J.J."/>
            <person name="Dudez A.M."/>
            <person name="Farmer A.D."/>
            <person name="Fouteau S."/>
            <person name="Franken C."/>
            <person name="Gibelin C."/>
            <person name="Gish J."/>
            <person name="Goldstein S."/>
            <person name="Gonzalez A.J."/>
            <person name="Green P.J."/>
            <person name="Hallab A."/>
            <person name="Hartog M."/>
            <person name="Hua A."/>
            <person name="Humphray S.J."/>
            <person name="Jeong D.H."/>
            <person name="Jing Y."/>
            <person name="Jocker A."/>
            <person name="Kenton S.M."/>
            <person name="Kim D.J."/>
            <person name="Klee K."/>
            <person name="Lai H."/>
            <person name="Lang C."/>
            <person name="Lin S."/>
            <person name="Macmil S.L."/>
            <person name="Magdelenat G."/>
            <person name="Matthews L."/>
            <person name="McCorrison J."/>
            <person name="Monaghan E.L."/>
            <person name="Mun J.H."/>
            <person name="Najar F.Z."/>
            <person name="Nicholson C."/>
            <person name="Noirot C."/>
            <person name="O'Bleness M."/>
            <person name="Paule C.R."/>
            <person name="Poulain J."/>
            <person name="Prion F."/>
            <person name="Qin B."/>
            <person name="Qu C."/>
            <person name="Retzel E.F."/>
            <person name="Riddle C."/>
            <person name="Sallet E."/>
            <person name="Samain S."/>
            <person name="Samson N."/>
            <person name="Sanders I."/>
            <person name="Saurat O."/>
            <person name="Scarpelli C."/>
            <person name="Schiex T."/>
            <person name="Segurens B."/>
            <person name="Severin A.J."/>
            <person name="Sherrier D.J."/>
            <person name="Shi R."/>
            <person name="Sims S."/>
            <person name="Singer S.R."/>
            <person name="Sinharoy S."/>
            <person name="Sterck L."/>
            <person name="Viollet A."/>
            <person name="Wang B.B."/>
            <person name="Wang K."/>
            <person name="Wang M."/>
            <person name="Wang X."/>
            <person name="Warfsmann J."/>
            <person name="Weissenbach J."/>
            <person name="White D.D."/>
            <person name="White J.D."/>
            <person name="Wiley G.B."/>
            <person name="Wincker P."/>
            <person name="Xing Y."/>
            <person name="Yang L."/>
            <person name="Yao Z."/>
            <person name="Ying F."/>
            <person name="Zhai J."/>
            <person name="Zhou L."/>
            <person name="Zuber A."/>
            <person name="Denarie J."/>
            <person name="Dixon R.A."/>
            <person name="May G.D."/>
            <person name="Schwartz D.C."/>
            <person name="Rogers J."/>
            <person name="Quetier F."/>
            <person name="Town C.D."/>
            <person name="Roe B.A."/>
        </authorList>
    </citation>
    <scope>NUCLEOTIDE SEQUENCE [LARGE SCALE GENOMIC DNA]</scope>
    <source>
        <strain evidence="16">A17</strain>
        <strain evidence="18 19">cv. Jemalong A17</strain>
    </source>
</reference>
<dbReference type="Proteomes" id="UP000265566">
    <property type="component" value="Chromosome 2"/>
</dbReference>
<dbReference type="EC" id="3.2.1.14" evidence="4"/>
<proteinExistence type="inferred from homology"/>
<dbReference type="GO" id="GO:0008843">
    <property type="term" value="F:endochitinase activity"/>
    <property type="evidence" value="ECO:0007669"/>
    <property type="project" value="UniProtKB-EC"/>
</dbReference>
<keyword evidence="5" id="KW-0964">Secreted</keyword>
<evidence type="ECO:0000256" key="7">
    <source>
        <dbReference type="ARBA" id="ARBA00023024"/>
    </source>
</evidence>
<evidence type="ECO:0000256" key="14">
    <source>
        <dbReference type="SAM" id="SignalP"/>
    </source>
</evidence>
<keyword evidence="8" id="KW-1015">Disulfide bond</keyword>
<dbReference type="Proteomes" id="UP000002051">
    <property type="component" value="Chromosome 2"/>
</dbReference>
<keyword evidence="11" id="KW-0624">Polysaccharide degradation</keyword>
<dbReference type="OrthoDB" id="1357668at2759"/>
<dbReference type="InterPro" id="IPR050542">
    <property type="entry name" value="Glycosyl_Hydrlase18_Chitinase"/>
</dbReference>
<dbReference type="InterPro" id="IPR045321">
    <property type="entry name" value="Cts1-like"/>
</dbReference>
<dbReference type="EnsemblPlants" id="KEH37516">
    <property type="protein sequence ID" value="KEH37516"/>
    <property type="gene ID" value="MTR_2g040830"/>
</dbReference>
<keyword evidence="19" id="KW-1185">Reference proteome</keyword>
<evidence type="ECO:0000259" key="15">
    <source>
        <dbReference type="PROSITE" id="PS51910"/>
    </source>
</evidence>
<evidence type="ECO:0000256" key="10">
    <source>
        <dbReference type="ARBA" id="ARBA00023295"/>
    </source>
</evidence>
<dbReference type="GO" id="GO:0006032">
    <property type="term" value="P:chitin catabolic process"/>
    <property type="evidence" value="ECO:0007669"/>
    <property type="project" value="UniProtKB-KW"/>
</dbReference>
<feature type="domain" description="GH18" evidence="15">
    <location>
        <begin position="27"/>
        <end position="303"/>
    </location>
</feature>